<protein>
    <submittedName>
        <fullName evidence="1">Glycosyltransferase</fullName>
    </submittedName>
</protein>
<keyword evidence="2" id="KW-1185">Reference proteome</keyword>
<name>A0ABS0YHQ9_9BACT</name>
<dbReference type="RefSeq" id="WP_199390156.1">
    <property type="nucleotide sequence ID" value="NZ_JAEMHL010000009.1"/>
</dbReference>
<comment type="caution">
    <text evidence="1">The sequence shown here is derived from an EMBL/GenBank/DDBJ whole genome shotgun (WGS) entry which is preliminary data.</text>
</comment>
<accession>A0ABS0YHQ9</accession>
<dbReference type="Proteomes" id="UP000614714">
    <property type="component" value="Unassembled WGS sequence"/>
</dbReference>
<dbReference type="EMBL" id="JAEMHL010000009">
    <property type="protein sequence ID" value="MBJ6751679.1"/>
    <property type="molecule type" value="Genomic_DNA"/>
</dbReference>
<reference evidence="1 2" key="1">
    <citation type="submission" date="2020-12" db="EMBL/GenBank/DDBJ databases">
        <title>Geomonas sp. Red421, isolated from paddy soil.</title>
        <authorList>
            <person name="Xu Z."/>
            <person name="Zhang Z."/>
            <person name="Masuda Y."/>
            <person name="Itoh H."/>
            <person name="Senoo K."/>
        </authorList>
    </citation>
    <scope>NUCLEOTIDE SEQUENCE [LARGE SCALE GENOMIC DNA]</scope>
    <source>
        <strain evidence="1 2">Red421</strain>
    </source>
</reference>
<proteinExistence type="predicted"/>
<organism evidence="1 2">
    <name type="scientific">Geomonas anaerohicana</name>
    <dbReference type="NCBI Taxonomy" id="2798583"/>
    <lineage>
        <taxon>Bacteria</taxon>
        <taxon>Pseudomonadati</taxon>
        <taxon>Thermodesulfobacteriota</taxon>
        <taxon>Desulfuromonadia</taxon>
        <taxon>Geobacterales</taxon>
        <taxon>Geobacteraceae</taxon>
        <taxon>Geomonas</taxon>
    </lineage>
</organism>
<dbReference type="SUPFAM" id="SSF53756">
    <property type="entry name" value="UDP-Glycosyltransferase/glycogen phosphorylase"/>
    <property type="match status" value="1"/>
</dbReference>
<evidence type="ECO:0000313" key="2">
    <source>
        <dbReference type="Proteomes" id="UP000614714"/>
    </source>
</evidence>
<evidence type="ECO:0000313" key="1">
    <source>
        <dbReference type="EMBL" id="MBJ6751679.1"/>
    </source>
</evidence>
<sequence>MRIMIGVTEIGGNIPVVAGALRQLGHQVTTVVRQKNSWWPIEYDVDFSGRDMTIEDVLNIGYLIGTHDVFFFQWARTTLLPNHSDYPFIKRAGKKIVSCFVGSDVRDTGAYKQWYADGRRFLEKLPFPEDPVVNPLFAMRMAELHSEIILSQPNQSVLGVRPYHHFFLPMELSLYRQHIPAREVPVVVHAPSKSWLKGTDVIMAALETLKQQGVRYEFRLLEGLPNDVVIKELMNADVLIDELYFPLHGKLSLEGLGCGCAVVNGDRADYEPFPADRPFWYVNPDNIVERLRQLLTDRDLRIGLALEGVPYLKTHHDHVRVMQRVMDALEQGESGRCDHYPDFFSTGYHLPAGETIPAELQGATAQLIRKWGLPAEADLAELVARGLVSSDILAGAAGIPRWGARPAGQTFDRYAMHA</sequence>
<gene>
    <name evidence="1" type="ORF">JFN91_15795</name>
</gene>